<dbReference type="Proteomes" id="UP000223913">
    <property type="component" value="Unassembled WGS sequence"/>
</dbReference>
<evidence type="ECO:0000313" key="1">
    <source>
        <dbReference type="EMBL" id="PHN02085.1"/>
    </source>
</evidence>
<sequence length="67" mass="7846">MVLFVKGANFAFFYRGVVHFRNFSPYLFVEIVRAYGSTRPGSVRCRKREKISGMLKHYLVQDQARIS</sequence>
<keyword evidence="2" id="KW-1185">Reference proteome</keyword>
<dbReference type="EMBL" id="PDUD01000045">
    <property type="protein sequence ID" value="PHN02085.1"/>
    <property type="molecule type" value="Genomic_DNA"/>
</dbReference>
<proteinExistence type="predicted"/>
<accession>A0A2D0N0R6</accession>
<organism evidence="1 2">
    <name type="scientific">Flavilitoribacter nigricans (strain ATCC 23147 / DSM 23189 / NBRC 102662 / NCIMB 1420 / SS-2)</name>
    <name type="common">Lewinella nigricans</name>
    <dbReference type="NCBI Taxonomy" id="1122177"/>
    <lineage>
        <taxon>Bacteria</taxon>
        <taxon>Pseudomonadati</taxon>
        <taxon>Bacteroidota</taxon>
        <taxon>Saprospiria</taxon>
        <taxon>Saprospirales</taxon>
        <taxon>Lewinellaceae</taxon>
        <taxon>Flavilitoribacter</taxon>
    </lineage>
</organism>
<evidence type="ECO:0000313" key="2">
    <source>
        <dbReference type="Proteomes" id="UP000223913"/>
    </source>
</evidence>
<protein>
    <submittedName>
        <fullName evidence="1">Uncharacterized protein</fullName>
    </submittedName>
</protein>
<dbReference type="AlphaFoldDB" id="A0A2D0N0R6"/>
<reference evidence="1 2" key="1">
    <citation type="submission" date="2017-10" db="EMBL/GenBank/DDBJ databases">
        <title>The draft genome sequence of Lewinella nigricans NBRC 102662.</title>
        <authorList>
            <person name="Wang K."/>
        </authorList>
    </citation>
    <scope>NUCLEOTIDE SEQUENCE [LARGE SCALE GENOMIC DNA]</scope>
    <source>
        <strain evidence="1 2">NBRC 102662</strain>
    </source>
</reference>
<name>A0A2D0N0R6_FLAN2</name>
<comment type="caution">
    <text evidence="1">The sequence shown here is derived from an EMBL/GenBank/DDBJ whole genome shotgun (WGS) entry which is preliminary data.</text>
</comment>
<gene>
    <name evidence="1" type="ORF">CRP01_34200</name>
</gene>